<evidence type="ECO:0000256" key="6">
    <source>
        <dbReference type="ARBA" id="ARBA00022679"/>
    </source>
</evidence>
<keyword evidence="22" id="KW-1185">Reference proteome</keyword>
<evidence type="ECO:0000259" key="20">
    <source>
        <dbReference type="PROSITE" id="PS50011"/>
    </source>
</evidence>
<dbReference type="InterPro" id="IPR008271">
    <property type="entry name" value="Ser/Thr_kinase_AS"/>
</dbReference>
<feature type="signal peptide" evidence="19">
    <location>
        <begin position="1"/>
        <end position="22"/>
    </location>
</feature>
<feature type="domain" description="Protein kinase" evidence="20">
    <location>
        <begin position="451"/>
        <end position="637"/>
    </location>
</feature>
<evidence type="ECO:0000256" key="10">
    <source>
        <dbReference type="ARBA" id="ARBA00022741"/>
    </source>
</evidence>
<dbReference type="InterPro" id="IPR000719">
    <property type="entry name" value="Prot_kinase_dom"/>
</dbReference>
<comment type="subcellular location">
    <subcellularLocation>
        <location evidence="1">Membrane</location>
        <topology evidence="1">Single-pass type I membrane protein</topology>
    </subcellularLocation>
</comment>
<dbReference type="Gene3D" id="1.10.510.10">
    <property type="entry name" value="Transferase(Phosphotransferase) domain 1"/>
    <property type="match status" value="1"/>
</dbReference>
<evidence type="ECO:0000256" key="1">
    <source>
        <dbReference type="ARBA" id="ARBA00004479"/>
    </source>
</evidence>
<dbReference type="FunFam" id="3.80.10.10:FF:000433">
    <property type="entry name" value="Putative LRR receptor-like serine/threonine-protein kinase isoform A"/>
    <property type="match status" value="1"/>
</dbReference>
<dbReference type="PROSITE" id="PS50011">
    <property type="entry name" value="PROTEIN_KINASE_DOM"/>
    <property type="match status" value="1"/>
</dbReference>
<evidence type="ECO:0000256" key="19">
    <source>
        <dbReference type="SAM" id="SignalP"/>
    </source>
</evidence>
<keyword evidence="9" id="KW-0677">Repeat</keyword>
<keyword evidence="11" id="KW-0418">Kinase</keyword>
<evidence type="ECO:0000313" key="22">
    <source>
        <dbReference type="Proteomes" id="UP000323000"/>
    </source>
</evidence>
<evidence type="ECO:0000256" key="13">
    <source>
        <dbReference type="ARBA" id="ARBA00022989"/>
    </source>
</evidence>
<dbReference type="InterPro" id="IPR032675">
    <property type="entry name" value="LRR_dom_sf"/>
</dbReference>
<comment type="catalytic activity">
    <reaction evidence="17">
        <text>L-threonyl-[protein] + ATP = O-phospho-L-threonyl-[protein] + ADP + H(+)</text>
        <dbReference type="Rhea" id="RHEA:46608"/>
        <dbReference type="Rhea" id="RHEA-COMP:11060"/>
        <dbReference type="Rhea" id="RHEA-COMP:11605"/>
        <dbReference type="ChEBI" id="CHEBI:15378"/>
        <dbReference type="ChEBI" id="CHEBI:30013"/>
        <dbReference type="ChEBI" id="CHEBI:30616"/>
        <dbReference type="ChEBI" id="CHEBI:61977"/>
        <dbReference type="ChEBI" id="CHEBI:456216"/>
        <dbReference type="EC" id="2.7.11.1"/>
    </reaction>
</comment>
<evidence type="ECO:0000256" key="16">
    <source>
        <dbReference type="ARBA" id="ARBA00023180"/>
    </source>
</evidence>
<evidence type="ECO:0000256" key="7">
    <source>
        <dbReference type="ARBA" id="ARBA00022692"/>
    </source>
</evidence>
<name>A0A5C7ICV1_9ROSI</name>
<proteinExistence type="predicted"/>
<feature type="chain" id="PRO_5022680718" description="non-specific serine/threonine protein kinase" evidence="19">
    <location>
        <begin position="23"/>
        <end position="637"/>
    </location>
</feature>
<sequence>MFLHRFLLLSLAAFVLINTLEALREIAKTIGKRDWNFSVDPCSGEWGWASLNPVKGSENAVTCNCSFANATLCHVVSLVVKTQNLPGVLPPEVVRLPFLQEIDLTRNYLNGSIPPEWGSLKLVNISLIGNRLTGPIPKALANISTLTSLTLEFNQLSGSLPPELGDLPSLERILISSNNFSGALPATFAKLTTMKDFRISDNRFSGQIPNFIQNWTKLEKLVVQASGLVGPIPSGIAALEKLSDLRISDLNGTEATFPSLVGMKKMKILILRSCNIIGKLPEYLGQMTTLKTLDLSFNKLSGEIPSSFSGLIDVDNIYLTGNLLTGSVPPWMLEKGGNMNLFASSSKGNNSGAIVSCLRSFKFPKTYYSLHINCGGKEEMANGNTTFEDDTTDARPSKFVLSRSNWASSTTGHFLDDDRPSETYIWTNSSRLLMNDSQLYMQARLSPISLTYYGFCMGNGNYSVNLHFAEIMFSDDKTYNSFGRRIFDVYVQGKLVLKDFNIEDEAGGAAKAIIKTFTVAVTNNTLEIRLFWAGKGTVGIPFRGVYGPLISAISVTPSPEEHQLNLDWPTRHRICVGIARGLAYLHEESRLKIVHRDIKATNVLLDKDLNPKISDFGLAKLDEEDNTHISTRIAGTL</sequence>
<keyword evidence="14" id="KW-0472">Membrane</keyword>
<evidence type="ECO:0000256" key="15">
    <source>
        <dbReference type="ARBA" id="ARBA00023170"/>
    </source>
</evidence>
<dbReference type="InterPro" id="IPR051824">
    <property type="entry name" value="LRR_Rcpt-Like_S/T_Kinase"/>
</dbReference>
<keyword evidence="4" id="KW-0597">Phosphoprotein</keyword>
<evidence type="ECO:0000256" key="11">
    <source>
        <dbReference type="ARBA" id="ARBA00022777"/>
    </source>
</evidence>
<dbReference type="Gene3D" id="2.60.120.430">
    <property type="entry name" value="Galactose-binding lectin"/>
    <property type="match status" value="1"/>
</dbReference>
<evidence type="ECO:0000313" key="21">
    <source>
        <dbReference type="EMBL" id="TXG66672.1"/>
    </source>
</evidence>
<dbReference type="GO" id="GO:0016020">
    <property type="term" value="C:membrane"/>
    <property type="evidence" value="ECO:0007669"/>
    <property type="project" value="UniProtKB-SubCell"/>
</dbReference>
<dbReference type="Gene3D" id="3.80.10.10">
    <property type="entry name" value="Ribonuclease Inhibitor"/>
    <property type="match status" value="2"/>
</dbReference>
<dbReference type="Pfam" id="PF11721">
    <property type="entry name" value="Malectin"/>
    <property type="match status" value="1"/>
</dbReference>
<dbReference type="PANTHER" id="PTHR48006">
    <property type="entry name" value="LEUCINE-RICH REPEAT-CONTAINING PROTEIN DDB_G0281931-RELATED"/>
    <property type="match status" value="1"/>
</dbReference>
<dbReference type="SUPFAM" id="SSF52058">
    <property type="entry name" value="L domain-like"/>
    <property type="match status" value="1"/>
</dbReference>
<keyword evidence="15" id="KW-0675">Receptor</keyword>
<dbReference type="FunFam" id="3.80.10.10:FF:001026">
    <property type="entry name" value="Putative leucine-rich repeat receptor-like serine/threonine-protein kinase isoform A"/>
    <property type="match status" value="1"/>
</dbReference>
<dbReference type="InterPro" id="IPR011009">
    <property type="entry name" value="Kinase-like_dom_sf"/>
</dbReference>
<gene>
    <name evidence="21" type="ORF">EZV62_007947</name>
</gene>
<comment type="catalytic activity">
    <reaction evidence="18">
        <text>L-seryl-[protein] + ATP = O-phospho-L-seryl-[protein] + ADP + H(+)</text>
        <dbReference type="Rhea" id="RHEA:17989"/>
        <dbReference type="Rhea" id="RHEA-COMP:9863"/>
        <dbReference type="Rhea" id="RHEA-COMP:11604"/>
        <dbReference type="ChEBI" id="CHEBI:15378"/>
        <dbReference type="ChEBI" id="CHEBI:29999"/>
        <dbReference type="ChEBI" id="CHEBI:30616"/>
        <dbReference type="ChEBI" id="CHEBI:83421"/>
        <dbReference type="ChEBI" id="CHEBI:456216"/>
        <dbReference type="EC" id="2.7.11.1"/>
    </reaction>
</comment>
<dbReference type="PROSITE" id="PS00108">
    <property type="entry name" value="PROTEIN_KINASE_ST"/>
    <property type="match status" value="1"/>
</dbReference>
<evidence type="ECO:0000256" key="9">
    <source>
        <dbReference type="ARBA" id="ARBA00022737"/>
    </source>
</evidence>
<evidence type="ECO:0000256" key="3">
    <source>
        <dbReference type="ARBA" id="ARBA00022527"/>
    </source>
</evidence>
<keyword evidence="10" id="KW-0547">Nucleotide-binding</keyword>
<dbReference type="EC" id="2.7.11.1" evidence="2"/>
<keyword evidence="12" id="KW-0067">ATP-binding</keyword>
<dbReference type="PANTHER" id="PTHR48006:SF81">
    <property type="entry name" value="PROTEIN KINASE DOMAIN-CONTAINING PROTEIN"/>
    <property type="match status" value="1"/>
</dbReference>
<dbReference type="FunFam" id="1.10.510.10:FF:001023">
    <property type="entry name" value="Os07g0541700 protein"/>
    <property type="match status" value="1"/>
</dbReference>
<dbReference type="EMBL" id="VAHF01000003">
    <property type="protein sequence ID" value="TXG66672.1"/>
    <property type="molecule type" value="Genomic_DNA"/>
</dbReference>
<keyword evidence="3" id="KW-0723">Serine/threonine-protein kinase</keyword>
<keyword evidence="16" id="KW-0325">Glycoprotein</keyword>
<dbReference type="Pfam" id="PF00069">
    <property type="entry name" value="Pkinase"/>
    <property type="match status" value="1"/>
</dbReference>
<accession>A0A5C7ICV1</accession>
<dbReference type="Proteomes" id="UP000323000">
    <property type="component" value="Chromosome 3"/>
</dbReference>
<comment type="caution">
    <text evidence="21">The sequence shown here is derived from an EMBL/GenBank/DDBJ whole genome shotgun (WGS) entry which is preliminary data.</text>
</comment>
<reference evidence="22" key="1">
    <citation type="journal article" date="2019" name="Gigascience">
        <title>De novo genome assembly of the endangered Acer yangbiense, a plant species with extremely small populations endemic to Yunnan Province, China.</title>
        <authorList>
            <person name="Yang J."/>
            <person name="Wariss H.M."/>
            <person name="Tao L."/>
            <person name="Zhang R."/>
            <person name="Yun Q."/>
            <person name="Hollingsworth P."/>
            <person name="Dao Z."/>
            <person name="Luo G."/>
            <person name="Guo H."/>
            <person name="Ma Y."/>
            <person name="Sun W."/>
        </authorList>
    </citation>
    <scope>NUCLEOTIDE SEQUENCE [LARGE SCALE GENOMIC DNA]</scope>
    <source>
        <strain evidence="22">cv. Malutang</strain>
    </source>
</reference>
<evidence type="ECO:0000256" key="5">
    <source>
        <dbReference type="ARBA" id="ARBA00022614"/>
    </source>
</evidence>
<dbReference type="AlphaFoldDB" id="A0A5C7ICV1"/>
<keyword evidence="13" id="KW-1133">Transmembrane helix</keyword>
<keyword evidence="8 19" id="KW-0732">Signal</keyword>
<dbReference type="InterPro" id="IPR001611">
    <property type="entry name" value="Leu-rich_rpt"/>
</dbReference>
<keyword evidence="5" id="KW-0433">Leucine-rich repeat</keyword>
<dbReference type="OrthoDB" id="1897577at2759"/>
<dbReference type="GO" id="GO:0004674">
    <property type="term" value="F:protein serine/threonine kinase activity"/>
    <property type="evidence" value="ECO:0007669"/>
    <property type="project" value="UniProtKB-KW"/>
</dbReference>
<dbReference type="InterPro" id="IPR021720">
    <property type="entry name" value="Malectin_dom"/>
</dbReference>
<dbReference type="SUPFAM" id="SSF56112">
    <property type="entry name" value="Protein kinase-like (PK-like)"/>
    <property type="match status" value="1"/>
</dbReference>
<evidence type="ECO:0000256" key="18">
    <source>
        <dbReference type="ARBA" id="ARBA00048679"/>
    </source>
</evidence>
<keyword evidence="6" id="KW-0808">Transferase</keyword>
<dbReference type="GO" id="GO:0005524">
    <property type="term" value="F:ATP binding"/>
    <property type="evidence" value="ECO:0007669"/>
    <property type="project" value="UniProtKB-KW"/>
</dbReference>
<evidence type="ECO:0000256" key="17">
    <source>
        <dbReference type="ARBA" id="ARBA00047899"/>
    </source>
</evidence>
<keyword evidence="7" id="KW-0812">Transmembrane</keyword>
<evidence type="ECO:0000256" key="14">
    <source>
        <dbReference type="ARBA" id="ARBA00023136"/>
    </source>
</evidence>
<organism evidence="21 22">
    <name type="scientific">Acer yangbiense</name>
    <dbReference type="NCBI Taxonomy" id="1000413"/>
    <lineage>
        <taxon>Eukaryota</taxon>
        <taxon>Viridiplantae</taxon>
        <taxon>Streptophyta</taxon>
        <taxon>Embryophyta</taxon>
        <taxon>Tracheophyta</taxon>
        <taxon>Spermatophyta</taxon>
        <taxon>Magnoliopsida</taxon>
        <taxon>eudicotyledons</taxon>
        <taxon>Gunneridae</taxon>
        <taxon>Pentapetalae</taxon>
        <taxon>rosids</taxon>
        <taxon>malvids</taxon>
        <taxon>Sapindales</taxon>
        <taxon>Sapindaceae</taxon>
        <taxon>Hippocastanoideae</taxon>
        <taxon>Acereae</taxon>
        <taxon>Acer</taxon>
    </lineage>
</organism>
<dbReference type="FunFam" id="2.60.120.430:FF:000004">
    <property type="entry name" value="Putative leucine-rich repeat receptor-like serine/threonine-protein kinase"/>
    <property type="match status" value="1"/>
</dbReference>
<evidence type="ECO:0000256" key="2">
    <source>
        <dbReference type="ARBA" id="ARBA00012513"/>
    </source>
</evidence>
<protein>
    <recommendedName>
        <fullName evidence="2">non-specific serine/threonine protein kinase</fullName>
        <ecNumber evidence="2">2.7.11.1</ecNumber>
    </recommendedName>
</protein>
<evidence type="ECO:0000256" key="12">
    <source>
        <dbReference type="ARBA" id="ARBA00022840"/>
    </source>
</evidence>
<evidence type="ECO:0000256" key="8">
    <source>
        <dbReference type="ARBA" id="ARBA00022729"/>
    </source>
</evidence>
<evidence type="ECO:0000256" key="4">
    <source>
        <dbReference type="ARBA" id="ARBA00022553"/>
    </source>
</evidence>
<dbReference type="Pfam" id="PF00560">
    <property type="entry name" value="LRR_1"/>
    <property type="match status" value="4"/>
</dbReference>